<organism evidence="6 7">
    <name type="scientific">Paenarthrobacter aromaticivorans</name>
    <dbReference type="NCBI Taxonomy" id="2849150"/>
    <lineage>
        <taxon>Bacteria</taxon>
        <taxon>Bacillati</taxon>
        <taxon>Actinomycetota</taxon>
        <taxon>Actinomycetes</taxon>
        <taxon>Micrococcales</taxon>
        <taxon>Micrococcaceae</taxon>
        <taxon>Paenarthrobacter</taxon>
    </lineage>
</organism>
<evidence type="ECO:0000256" key="3">
    <source>
        <dbReference type="ARBA" id="ARBA00022827"/>
    </source>
</evidence>
<feature type="domain" description="FAD-dependent oxidoreductase 2 FAD-binding" evidence="5">
    <location>
        <begin position="7"/>
        <end position="531"/>
    </location>
</feature>
<dbReference type="InterPro" id="IPR050315">
    <property type="entry name" value="FAD-oxidoreductase_2"/>
</dbReference>
<gene>
    <name evidence="6" type="ORF">KSW38_04920</name>
</gene>
<proteinExistence type="predicted"/>
<name>A0ABS6I2M4_9MICC</name>
<comment type="caution">
    <text evidence="6">The sequence shown here is derived from an EMBL/GenBank/DDBJ whole genome shotgun (WGS) entry which is preliminary data.</text>
</comment>
<evidence type="ECO:0000313" key="7">
    <source>
        <dbReference type="Proteomes" id="UP000824166"/>
    </source>
</evidence>
<sequence>MFDANFDFVVIGSGAGAFAAAIAARKQGMKTLILEKTDKVGGTSAISGGAVWIPNNHLLHRAGQGDSRQDALTYMNAAVGPETPATSMDLRLAFLDSGPEMVQFLETEGMRWRVMIPYPEYYSSLPKGDVKGRSLEVDSFDMRTLGPWEQRVRGAQGMPGLVLYNTEARDFLMIRRTIRGFYTAGKVGLRSFIQKIIGRHTAAVGQSLIGQLLKITLDRGVQVWPSSPVGELIVEGGNVVGVVADHNGKKMRIGASRGVLIASGGFSRNTGMRQEFQQGPVDLNWSLVPEGADGDFYQWVTELGAETAQMDLAWWMPTMIDDKGVTRFNIWERSHPHAIVVDSTAQRFVSESTGYLEFGAAMEERNKTVPALPSWQIIDSQHRRSYPFAYMPPGVTPQSAIDGGFLIRADTIEELANKIGLDPRALRTTVDRFNGFAKTGIDEDFNRGYSAFERHYSDPRQKPNPTLGTIESAPFYAIKIGLGDLGTKGGAITDCDGRVLREDGTTIPGLYAVGNATASMLGDSYPAAGATIGAAMVFGYRAALAAANSAP</sequence>
<evidence type="ECO:0000259" key="5">
    <source>
        <dbReference type="Pfam" id="PF00890"/>
    </source>
</evidence>
<keyword evidence="7" id="KW-1185">Reference proteome</keyword>
<dbReference type="InterPro" id="IPR003953">
    <property type="entry name" value="FAD-dep_OxRdtase_2_FAD-bd"/>
</dbReference>
<evidence type="ECO:0000256" key="2">
    <source>
        <dbReference type="ARBA" id="ARBA00022630"/>
    </source>
</evidence>
<evidence type="ECO:0000256" key="1">
    <source>
        <dbReference type="ARBA" id="ARBA00001974"/>
    </source>
</evidence>
<dbReference type="RefSeq" id="WP_216923368.1">
    <property type="nucleotide sequence ID" value="NZ_JAHOPC010000002.1"/>
</dbReference>
<comment type="cofactor">
    <cofactor evidence="1">
        <name>FAD</name>
        <dbReference type="ChEBI" id="CHEBI:57692"/>
    </cofactor>
</comment>
<accession>A0ABS6I2M4</accession>
<evidence type="ECO:0000313" key="6">
    <source>
        <dbReference type="EMBL" id="MBU8865630.1"/>
    </source>
</evidence>
<dbReference type="Pfam" id="PF00890">
    <property type="entry name" value="FAD_binding_2"/>
    <property type="match status" value="1"/>
</dbReference>
<dbReference type="EMBL" id="JAHOPC010000002">
    <property type="protein sequence ID" value="MBU8865630.1"/>
    <property type="molecule type" value="Genomic_DNA"/>
</dbReference>
<keyword evidence="3" id="KW-0274">FAD</keyword>
<dbReference type="PANTHER" id="PTHR43400:SF10">
    <property type="entry name" value="3-OXOSTEROID 1-DEHYDROGENASE"/>
    <property type="match status" value="1"/>
</dbReference>
<keyword evidence="4" id="KW-0560">Oxidoreductase</keyword>
<reference evidence="6 7" key="1">
    <citation type="submission" date="2021-06" db="EMBL/GenBank/DDBJ databases">
        <authorList>
            <person name="Jeong J.W."/>
        </authorList>
    </citation>
    <scope>NUCLEOTIDE SEQUENCE [LARGE SCALE GENOMIC DNA]</scope>
    <source>
        <strain evidence="6 7">MMS21-TAE1-1</strain>
    </source>
</reference>
<dbReference type="PANTHER" id="PTHR43400">
    <property type="entry name" value="FUMARATE REDUCTASE"/>
    <property type="match status" value="1"/>
</dbReference>
<evidence type="ECO:0000256" key="4">
    <source>
        <dbReference type="ARBA" id="ARBA00023002"/>
    </source>
</evidence>
<keyword evidence="2" id="KW-0285">Flavoprotein</keyword>
<dbReference type="Proteomes" id="UP000824166">
    <property type="component" value="Unassembled WGS sequence"/>
</dbReference>
<protein>
    <submittedName>
        <fullName evidence="6">FAD-binding protein</fullName>
    </submittedName>
</protein>